<evidence type="ECO:0000259" key="2">
    <source>
        <dbReference type="Pfam" id="PF02769"/>
    </source>
</evidence>
<evidence type="ECO:0000313" key="3">
    <source>
        <dbReference type="EMBL" id="PTK39958.1"/>
    </source>
</evidence>
<evidence type="ECO:0000256" key="1">
    <source>
        <dbReference type="SAM" id="MobiDB-lite"/>
    </source>
</evidence>
<dbReference type="InterPro" id="IPR010918">
    <property type="entry name" value="PurM-like_C_dom"/>
</dbReference>
<dbReference type="EMBL" id="PZHR01000980">
    <property type="protein sequence ID" value="PTK39958.1"/>
    <property type="molecule type" value="Genomic_DNA"/>
</dbReference>
<dbReference type="PANTHER" id="PTHR43555">
    <property type="entry name" value="PHOSPHORIBOSYLFORMYLGLYCINAMIDINE SYNTHASE SUBUNIT PURL"/>
    <property type="match status" value="1"/>
</dbReference>
<comment type="caution">
    <text evidence="3">The sequence shown here is derived from an EMBL/GenBank/DDBJ whole genome shotgun (WGS) entry which is preliminary data.</text>
</comment>
<proteinExistence type="predicted"/>
<dbReference type="Pfam" id="PF02769">
    <property type="entry name" value="AIRS_C"/>
    <property type="match status" value="1"/>
</dbReference>
<dbReference type="GO" id="GO:0006189">
    <property type="term" value="P:'de novo' IMP biosynthetic process"/>
    <property type="evidence" value="ECO:0007669"/>
    <property type="project" value="InterPro"/>
</dbReference>
<feature type="region of interest" description="Disordered" evidence="1">
    <location>
        <begin position="116"/>
        <end position="146"/>
    </location>
</feature>
<dbReference type="PANTHER" id="PTHR43555:SF1">
    <property type="entry name" value="PHOSPHORIBOSYLFORMYLGLYCINAMIDINE SYNTHASE SUBUNIT PURL"/>
    <property type="match status" value="1"/>
</dbReference>
<dbReference type="AlphaFoldDB" id="A0A2T4S4M9"/>
<name>A0A2T4S4M9_9STAP</name>
<dbReference type="SUPFAM" id="SSF56042">
    <property type="entry name" value="PurM C-terminal domain-like"/>
    <property type="match status" value="1"/>
</dbReference>
<sequence>IPTTAGEIEFDERYDGNPLVNAMCVGIIDHDKIQKGTAKGVGNSVIYVGLKTGRAGIHGATFAAEELSEESESKRPSVQIGDPFVGKKLMEATLEAITYPELVGIQDMGAAGLTSSSSEMAAKGGSGLHMQLEKVPVREEGISPYE</sequence>
<gene>
    <name evidence="3" type="ORF">BUZ61_18350</name>
</gene>
<evidence type="ECO:0000313" key="4">
    <source>
        <dbReference type="Proteomes" id="UP000240400"/>
    </source>
</evidence>
<dbReference type="RefSeq" id="WP_241966571.1">
    <property type="nucleotide sequence ID" value="NZ_PZHR01000980.1"/>
</dbReference>
<organism evidence="3 4">
    <name type="scientific">Staphylococcus nepalensis</name>
    <dbReference type="NCBI Taxonomy" id="214473"/>
    <lineage>
        <taxon>Bacteria</taxon>
        <taxon>Bacillati</taxon>
        <taxon>Bacillota</taxon>
        <taxon>Bacilli</taxon>
        <taxon>Bacillales</taxon>
        <taxon>Staphylococcaceae</taxon>
        <taxon>Staphylococcus</taxon>
    </lineage>
</organism>
<feature type="non-terminal residue" evidence="3">
    <location>
        <position position="1"/>
    </location>
</feature>
<dbReference type="InterPro" id="IPR036676">
    <property type="entry name" value="PurM-like_C_sf"/>
</dbReference>
<feature type="domain" description="PurM-like C-terminal" evidence="2">
    <location>
        <begin position="41"/>
        <end position="146"/>
    </location>
</feature>
<dbReference type="Gene3D" id="3.90.650.10">
    <property type="entry name" value="PurM-like C-terminal domain"/>
    <property type="match status" value="1"/>
</dbReference>
<dbReference type="GO" id="GO:0004642">
    <property type="term" value="F:phosphoribosylformylglycinamidine synthase activity"/>
    <property type="evidence" value="ECO:0007669"/>
    <property type="project" value="InterPro"/>
</dbReference>
<dbReference type="Proteomes" id="UP000240400">
    <property type="component" value="Unassembled WGS sequence"/>
</dbReference>
<feature type="compositionally biased region" description="Basic and acidic residues" evidence="1">
    <location>
        <begin position="131"/>
        <end position="146"/>
    </location>
</feature>
<accession>A0A2T4S4M9</accession>
<feature type="non-terminal residue" evidence="3">
    <location>
        <position position="146"/>
    </location>
</feature>
<dbReference type="InterPro" id="IPR010074">
    <property type="entry name" value="PRibForGlyAmidine_synth_PurL"/>
</dbReference>
<protein>
    <submittedName>
        <fullName evidence="3">Phosphoribosylformylglycinamidine synthase II</fullName>
    </submittedName>
</protein>
<reference evidence="3 4" key="1">
    <citation type="journal article" date="2016" name="Front. Microbiol.">
        <title>Comprehensive Phylogenetic Analysis of Bovine Non-aureus Staphylococci Species Based on Whole-Genome Sequencing.</title>
        <authorList>
            <person name="Naushad S."/>
            <person name="Barkema H.W."/>
            <person name="Luby C."/>
            <person name="Condas L.A."/>
            <person name="Nobrega D.B."/>
            <person name="Carson D.A."/>
            <person name="De Buck J."/>
        </authorList>
    </citation>
    <scope>NUCLEOTIDE SEQUENCE [LARGE SCALE GENOMIC DNA]</scope>
    <source>
        <strain evidence="3 4">SNUC 4337</strain>
    </source>
</reference>